<reference evidence="1 2" key="1">
    <citation type="submission" date="2010-12" db="EMBL/GenBank/DDBJ databases">
        <title>The Genome Sequence of Neisseria mucosa strain C102.</title>
        <authorList>
            <consortium name="The Broad Institute Genome Sequencing Platform"/>
            <person name="Earl A."/>
            <person name="Ward D."/>
            <person name="Feldgarden M."/>
            <person name="Gevers D."/>
            <person name="Sibley C.D."/>
            <person name="Field T.R."/>
            <person name="Grinwis M."/>
            <person name="Eshaghurshan C.S."/>
            <person name="Surette M."/>
            <person name="Young S.K."/>
            <person name="Zeng Q."/>
            <person name="Gargeya S."/>
            <person name="Fitzgerald M."/>
            <person name="Haas B."/>
            <person name="Abouelleil A."/>
            <person name="Alvarado L."/>
            <person name="Arachchi H.M."/>
            <person name="Berlin A."/>
            <person name="Brown A."/>
            <person name="Chapman S.B."/>
            <person name="Chen Z."/>
            <person name="Dunbar C."/>
            <person name="Freedman E."/>
            <person name="Gearin G."/>
            <person name="Gellesch M."/>
            <person name="Goldberg J."/>
            <person name="Griggs A."/>
            <person name="Gujja S."/>
            <person name="Heilman E."/>
            <person name="Heiman D."/>
            <person name="Howarth C."/>
            <person name="Larson L."/>
            <person name="Lui A."/>
            <person name="MacDonald P.J.P."/>
            <person name="Mehta T."/>
            <person name="Montmayeur A."/>
            <person name="Murphy C."/>
            <person name="Neiman D."/>
            <person name="Pearson M."/>
            <person name="Priest M."/>
            <person name="Roberts A."/>
            <person name="Saif S."/>
            <person name="Shea T."/>
            <person name="Shenoy N."/>
            <person name="Sisk P."/>
            <person name="Stolte C."/>
            <person name="Sykes S."/>
            <person name="White J."/>
            <person name="Yandava C."/>
            <person name="Nusbaum C."/>
            <person name="Birren B."/>
        </authorList>
    </citation>
    <scope>NUCLEOTIDE SEQUENCE [LARGE SCALE GENOMIC DNA]</scope>
    <source>
        <strain evidence="1 2">C102</strain>
    </source>
</reference>
<name>A0ABP2KBX1_NEIMU</name>
<comment type="caution">
    <text evidence="1">The sequence shown here is derived from an EMBL/GenBank/DDBJ whole genome shotgun (WGS) entry which is preliminary data.</text>
</comment>
<proteinExistence type="predicted"/>
<sequence>MSDYYYSPSTFVSYAVKKANEYGGFAGEDDKRPHNNSYDAYRHALLSAVITQNIQKVAESTLISGSGIVYPVFQDQFHELSKAIGRDRAKAILDDHEDISNKPANMSMEDWRKEVNMDKWNNAVGQKEYFKWEQAKIKGETKDPLEKWIYDAVKRGETINNLKDNRVFTEEMKLSFKNEKEQLLQYSQSFFVSKLQSLAPETQNLFNAVKGHLTEYHEKNGIPIEEAKLQNSAMALTALGYSKKMTDVTLFNVKDGQYLIGERNPILNRVSMDMQTAAYIPIEESLAKVQEATQRFEYEEQQRQYAQSQAQGISRS</sequence>
<keyword evidence="2" id="KW-1185">Reference proteome</keyword>
<accession>A0ABP2KBX1</accession>
<dbReference type="RefSeq" id="WP_003747822.1">
    <property type="nucleotide sequence ID" value="NZ_GL635794.1"/>
</dbReference>
<evidence type="ECO:0000313" key="2">
    <source>
        <dbReference type="Proteomes" id="UP000003612"/>
    </source>
</evidence>
<evidence type="ECO:0000313" key="1">
    <source>
        <dbReference type="EMBL" id="EFV80361.1"/>
    </source>
</evidence>
<protein>
    <submittedName>
        <fullName evidence="1">Uncharacterized protein</fullName>
    </submittedName>
</protein>
<dbReference type="EMBL" id="ACRG01000009">
    <property type="protein sequence ID" value="EFV80361.1"/>
    <property type="molecule type" value="Genomic_DNA"/>
</dbReference>
<organism evidence="1 2">
    <name type="scientific">Neisseria mucosa C102</name>
    <dbReference type="NCBI Taxonomy" id="435832"/>
    <lineage>
        <taxon>Bacteria</taxon>
        <taxon>Pseudomonadati</taxon>
        <taxon>Pseudomonadota</taxon>
        <taxon>Betaproteobacteria</taxon>
        <taxon>Neisseriales</taxon>
        <taxon>Neisseriaceae</taxon>
        <taxon>Neisseria</taxon>
    </lineage>
</organism>
<dbReference type="Proteomes" id="UP000003612">
    <property type="component" value="Unassembled WGS sequence"/>
</dbReference>
<gene>
    <name evidence="1" type="ORF">HMPREF0604_01176</name>
</gene>